<evidence type="ECO:0000256" key="3">
    <source>
        <dbReference type="PIRSR" id="PIRSR016184-1"/>
    </source>
</evidence>
<dbReference type="Pfam" id="PF02567">
    <property type="entry name" value="PhzC-PhzF"/>
    <property type="match status" value="1"/>
</dbReference>
<dbReference type="GO" id="GO:0005737">
    <property type="term" value="C:cytoplasm"/>
    <property type="evidence" value="ECO:0007669"/>
    <property type="project" value="TreeGrafter"/>
</dbReference>
<proteinExistence type="inferred from homology"/>
<accession>A0AA95F0H9</accession>
<dbReference type="PANTHER" id="PTHR13774">
    <property type="entry name" value="PHENAZINE BIOSYNTHESIS PROTEIN"/>
    <property type="match status" value="1"/>
</dbReference>
<keyword evidence="2" id="KW-0413">Isomerase</keyword>
<sequence length="261" mass="29505">MKIYTVDAFTDQPFHGNQAAVCILDSHRSDEWMQSIASEMNLAETAFLQKQGEQYSLRWFTPEVEVDLCGHATLASAHILWEQQYEMANEIRFMTKSGLLTTRKNGNWIELNFPLEIEQECVPPAELAEGLGVSFQYTGRNRLDYIVEVADEDTLIGLQPNFNVLKRVDTRGIIVTSRTNRPGIDFVSRFFCPAIGVNEDPVTGSAHCCLGPYWKNKLDKSELTAMQLSKRQGYLQLSVQDNRILIKGQAITTLKGTLHVD</sequence>
<dbReference type="GO" id="GO:0016853">
    <property type="term" value="F:isomerase activity"/>
    <property type="evidence" value="ECO:0007669"/>
    <property type="project" value="UniProtKB-KW"/>
</dbReference>
<dbReference type="NCBIfam" id="TIGR00654">
    <property type="entry name" value="PhzF_family"/>
    <property type="match status" value="1"/>
</dbReference>
<dbReference type="InterPro" id="IPR003719">
    <property type="entry name" value="Phenazine_PhzF-like"/>
</dbReference>
<keyword evidence="5" id="KW-1185">Reference proteome</keyword>
<evidence type="ECO:0000313" key="5">
    <source>
        <dbReference type="Proteomes" id="UP001178662"/>
    </source>
</evidence>
<dbReference type="PIRSF" id="PIRSF016184">
    <property type="entry name" value="PhzC_PhzF"/>
    <property type="match status" value="1"/>
</dbReference>
<evidence type="ECO:0000256" key="1">
    <source>
        <dbReference type="ARBA" id="ARBA00008270"/>
    </source>
</evidence>
<dbReference type="PANTHER" id="PTHR13774:SF17">
    <property type="entry name" value="PHENAZINE BIOSYNTHESIS-LIKE DOMAIN-CONTAINING PROTEIN"/>
    <property type="match status" value="1"/>
</dbReference>
<dbReference type="SUPFAM" id="SSF54506">
    <property type="entry name" value="Diaminopimelate epimerase-like"/>
    <property type="match status" value="1"/>
</dbReference>
<name>A0AA95F0H9_9BACL</name>
<dbReference type="Proteomes" id="UP001178662">
    <property type="component" value="Chromosome"/>
</dbReference>
<evidence type="ECO:0000313" key="4">
    <source>
        <dbReference type="EMBL" id="WEK56012.1"/>
    </source>
</evidence>
<dbReference type="Gene3D" id="3.10.310.10">
    <property type="entry name" value="Diaminopimelate Epimerase, Chain A, domain 1"/>
    <property type="match status" value="2"/>
</dbReference>
<comment type="similarity">
    <text evidence="1">Belongs to the PhzF family.</text>
</comment>
<dbReference type="AlphaFoldDB" id="A0AA95F0H9"/>
<feature type="active site" evidence="3">
    <location>
        <position position="44"/>
    </location>
</feature>
<dbReference type="EMBL" id="CP119317">
    <property type="protein sequence ID" value="WEK56012.1"/>
    <property type="molecule type" value="Genomic_DNA"/>
</dbReference>
<protein>
    <submittedName>
        <fullName evidence="4">PhzF family phenazine biosynthesis protein</fullName>
    </submittedName>
</protein>
<gene>
    <name evidence="4" type="ORF">P0Y55_08180</name>
</gene>
<reference evidence="4" key="1">
    <citation type="submission" date="2023-03" db="EMBL/GenBank/DDBJ databases">
        <title>Andean soil-derived lignocellulolytic bacterial consortium as a source of novel taxa and putative plastic-active enzymes.</title>
        <authorList>
            <person name="Diaz-Garcia L."/>
            <person name="Chuvochina M."/>
            <person name="Feuerriegel G."/>
            <person name="Bunk B."/>
            <person name="Sproer C."/>
            <person name="Streit W.R."/>
            <person name="Rodriguez L.M."/>
            <person name="Overmann J."/>
            <person name="Jimenez D.J."/>
        </authorList>
    </citation>
    <scope>NUCLEOTIDE SEQUENCE</scope>
    <source>
        <strain evidence="4">MAG 2441</strain>
    </source>
</reference>
<evidence type="ECO:0000256" key="2">
    <source>
        <dbReference type="ARBA" id="ARBA00023235"/>
    </source>
</evidence>
<organism evidence="4 5">
    <name type="scientific">Candidatus Cohnella colombiensis</name>
    <dbReference type="NCBI Taxonomy" id="3121368"/>
    <lineage>
        <taxon>Bacteria</taxon>
        <taxon>Bacillati</taxon>
        <taxon>Bacillota</taxon>
        <taxon>Bacilli</taxon>
        <taxon>Bacillales</taxon>
        <taxon>Paenibacillaceae</taxon>
        <taxon>Cohnella</taxon>
    </lineage>
</organism>